<dbReference type="GO" id="GO:0008081">
    <property type="term" value="F:phosphoric diester hydrolase activity"/>
    <property type="evidence" value="ECO:0007669"/>
    <property type="project" value="UniProtKB-ARBA"/>
</dbReference>
<dbReference type="Pfam" id="PF00072">
    <property type="entry name" value="Response_reg"/>
    <property type="match status" value="1"/>
</dbReference>
<feature type="modified residue" description="4-aspartylphosphate" evidence="1">
    <location>
        <position position="132"/>
    </location>
</feature>
<dbReference type="PROSITE" id="PS51832">
    <property type="entry name" value="HD_GYP"/>
    <property type="match status" value="1"/>
</dbReference>
<dbReference type="InterPro" id="IPR052020">
    <property type="entry name" value="Cyclic_di-GMP/3'3'-cGAMP_PDE"/>
</dbReference>
<dbReference type="PATRIC" id="fig|884204.3.peg.6160"/>
<dbReference type="PROSITE" id="PS50110">
    <property type="entry name" value="RESPONSE_REGULATORY"/>
    <property type="match status" value="1"/>
</dbReference>
<dbReference type="Gene3D" id="3.40.50.2300">
    <property type="match status" value="1"/>
</dbReference>
<dbReference type="PANTHER" id="PTHR45228:SF8">
    <property type="entry name" value="TWO-COMPONENT RESPONSE REGULATOR-RELATED"/>
    <property type="match status" value="1"/>
</dbReference>
<dbReference type="EMBL" id="CP002834">
    <property type="protein sequence ID" value="AFI69994.1"/>
    <property type="molecule type" value="Genomic_DNA"/>
</dbReference>
<dbReference type="SMART" id="SM00448">
    <property type="entry name" value="REC"/>
    <property type="match status" value="1"/>
</dbReference>
<dbReference type="Proteomes" id="UP000010087">
    <property type="component" value="Chromosome 2"/>
</dbReference>
<evidence type="ECO:0000259" key="4">
    <source>
        <dbReference type="PROSITE" id="PS51832"/>
    </source>
</evidence>
<dbReference type="InterPro" id="IPR011006">
    <property type="entry name" value="CheY-like_superfamily"/>
</dbReference>
<evidence type="ECO:0000256" key="2">
    <source>
        <dbReference type="SAM" id="MobiDB-lite"/>
    </source>
</evidence>
<accession>A0A0H3HW37</accession>
<dbReference type="InterPro" id="IPR001789">
    <property type="entry name" value="Sig_transdc_resp-reg_receiver"/>
</dbReference>
<dbReference type="SUPFAM" id="SSF52172">
    <property type="entry name" value="CheY-like"/>
    <property type="match status" value="1"/>
</dbReference>
<dbReference type="GO" id="GO:0000160">
    <property type="term" value="P:phosphorelay signal transduction system"/>
    <property type="evidence" value="ECO:0007669"/>
    <property type="project" value="InterPro"/>
</dbReference>
<dbReference type="SUPFAM" id="SSF109604">
    <property type="entry name" value="HD-domain/PDEase-like"/>
    <property type="match status" value="1"/>
</dbReference>
<reference evidence="5 6" key="1">
    <citation type="journal article" date="2012" name="PLoS ONE">
        <title>Evolution of Burkholderia pseudomallei in recurrent melioidosis.</title>
        <authorList>
            <person name="Hayden H.S."/>
            <person name="Lim R."/>
            <person name="Brittnacher M.J."/>
            <person name="Sims E.H."/>
            <person name="Ramage E.R."/>
            <person name="Fong C."/>
            <person name="Wu Z."/>
            <person name="Crist E."/>
            <person name="Chang J."/>
            <person name="Zhou Y."/>
            <person name="Radey M."/>
            <person name="Rohmer L."/>
            <person name="Haugen E."/>
            <person name="Gillett W."/>
            <person name="Wuthiekanun V."/>
            <person name="Peacock S.J."/>
            <person name="Kaul R."/>
            <person name="Miller S.I."/>
            <person name="Manoil C."/>
            <person name="Jacobs M.A."/>
        </authorList>
    </citation>
    <scope>NUCLEOTIDE SEQUENCE [LARGE SCALE GENOMIC DNA]</scope>
    <source>
        <strain evidence="5 6">1026b</strain>
    </source>
</reference>
<dbReference type="AlphaFoldDB" id="A0A0H3HW37"/>
<dbReference type="InterPro" id="IPR003607">
    <property type="entry name" value="HD/PDEase_dom"/>
</dbReference>
<dbReference type="KEGG" id="bpz:BP1026B_II1761"/>
<dbReference type="CDD" id="cd17569">
    <property type="entry name" value="REC_HupR-like"/>
    <property type="match status" value="1"/>
</dbReference>
<dbReference type="CDD" id="cd00077">
    <property type="entry name" value="HDc"/>
    <property type="match status" value="1"/>
</dbReference>
<dbReference type="Pfam" id="PF13487">
    <property type="entry name" value="HD_5"/>
    <property type="match status" value="1"/>
</dbReference>
<gene>
    <name evidence="5" type="ordered locus">BP1026B_II1761</name>
</gene>
<feature type="domain" description="HD-GYP" evidence="4">
    <location>
        <begin position="253"/>
        <end position="449"/>
    </location>
</feature>
<dbReference type="PANTHER" id="PTHR45228">
    <property type="entry name" value="CYCLIC DI-GMP PHOSPHODIESTERASE TM_0186-RELATED"/>
    <property type="match status" value="1"/>
</dbReference>
<dbReference type="Gene3D" id="1.10.3210.10">
    <property type="entry name" value="Hypothetical protein af1432"/>
    <property type="match status" value="1"/>
</dbReference>
<feature type="region of interest" description="Disordered" evidence="2">
    <location>
        <begin position="33"/>
        <end position="76"/>
    </location>
</feature>
<evidence type="ECO:0000313" key="6">
    <source>
        <dbReference type="Proteomes" id="UP000010087"/>
    </source>
</evidence>
<dbReference type="InterPro" id="IPR037522">
    <property type="entry name" value="HD_GYP_dom"/>
</dbReference>
<sequence>MTELARTHAAFLMFFAFPTFSLVRPSARAADIPKKREIGNEGTMSKRAKASSPSISIHSNGSAGEDDARPAHAAGDAPADAPVVLLVDDEPSVLSALKRVFRPKHYRTLCADSGEAALDLLAAGEVDLIVSDMRMPRMSGAELLTRVGERQPDTMRILLTGYSEIDSAVRAINEAGIYRYLTKPWDDHDLLLTVEQALEQQRLRRETARLDALTRKQNDALRAFNAGLEAQVQARVEEIRQTMLFLEDAQRDLTHNFAAMAQVCANMIELRCGAPGGESQRVGEAARDLALALGMSGWQALELFFAGLLHGIGKLSLPDELLHRPLDRLTPDESRLYYQHPLRAQMVLTPVQQLGRVAHVIHHQYERFDGRGTPDGLAANAIPLGSRILAVARDFDALCSGSMFTRPYTVQQAMAVLVSQSGLRYDARVVDRFVALSKEAAAVDRRASVSRINASQLAEGMRLADDLRNGRGILLMTKGSVVSSHQAAQVRRFEASETAPFVIFVDAAGGEPPRGMLD</sequence>
<proteinExistence type="predicted"/>
<name>A0A0H3HW37_BURP2</name>
<evidence type="ECO:0000259" key="3">
    <source>
        <dbReference type="PROSITE" id="PS50110"/>
    </source>
</evidence>
<evidence type="ECO:0000256" key="1">
    <source>
        <dbReference type="PROSITE-ProRule" id="PRU00169"/>
    </source>
</evidence>
<feature type="compositionally biased region" description="Low complexity" evidence="2">
    <location>
        <begin position="51"/>
        <end position="62"/>
    </location>
</feature>
<protein>
    <submittedName>
        <fullName evidence="5">Response regulator</fullName>
    </submittedName>
</protein>
<feature type="domain" description="Response regulatory" evidence="3">
    <location>
        <begin position="83"/>
        <end position="198"/>
    </location>
</feature>
<evidence type="ECO:0000313" key="5">
    <source>
        <dbReference type="EMBL" id="AFI69994.1"/>
    </source>
</evidence>
<keyword evidence="1" id="KW-0597">Phosphoprotein</keyword>
<organism evidence="5 6">
    <name type="scientific">Burkholderia pseudomallei (strain 1026b)</name>
    <dbReference type="NCBI Taxonomy" id="884204"/>
    <lineage>
        <taxon>Bacteria</taxon>
        <taxon>Pseudomonadati</taxon>
        <taxon>Pseudomonadota</taxon>
        <taxon>Betaproteobacteria</taxon>
        <taxon>Burkholderiales</taxon>
        <taxon>Burkholderiaceae</taxon>
        <taxon>Burkholderia</taxon>
        <taxon>pseudomallei group</taxon>
    </lineage>
</organism>